<name>A0ABT4RP53_9ACTN</name>
<organism evidence="2 3">
    <name type="scientific">Solirubrobacter deserti</name>
    <dbReference type="NCBI Taxonomy" id="2282478"/>
    <lineage>
        <taxon>Bacteria</taxon>
        <taxon>Bacillati</taxon>
        <taxon>Actinomycetota</taxon>
        <taxon>Thermoleophilia</taxon>
        <taxon>Solirubrobacterales</taxon>
        <taxon>Solirubrobacteraceae</taxon>
        <taxon>Solirubrobacter</taxon>
    </lineage>
</organism>
<accession>A0ABT4RP53</accession>
<gene>
    <name evidence="2" type="ORF">OJ962_22545</name>
</gene>
<dbReference type="RefSeq" id="WP_202955113.1">
    <property type="nucleotide sequence ID" value="NZ_JAPCID010000037.1"/>
</dbReference>
<comment type="caution">
    <text evidence="2">The sequence shown here is derived from an EMBL/GenBank/DDBJ whole genome shotgun (WGS) entry which is preliminary data.</text>
</comment>
<feature type="region of interest" description="Disordered" evidence="1">
    <location>
        <begin position="1"/>
        <end position="21"/>
    </location>
</feature>
<reference evidence="2" key="1">
    <citation type="submission" date="2022-10" db="EMBL/GenBank/DDBJ databases">
        <title>The WGS of Solirubrobacter sp. CPCC 204708.</title>
        <authorList>
            <person name="Jiang Z."/>
        </authorList>
    </citation>
    <scope>NUCLEOTIDE SEQUENCE</scope>
    <source>
        <strain evidence="2">CPCC 204708</strain>
    </source>
</reference>
<sequence length="339" mass="35915">MGTLDPRPSTDTTPEVERARPAETVEALPATLTPARAPAGPAELLAETDADSRAEVVGALQRTAGNARVTRMLAASRTVARTPSTASFRISEPRVGGGTYGSHAGFDVEVVGSEIVVTQKVRLVPDADVTPEELAATQTAAETAFVSLWDNRFILTDTASGEQLSMRLRVQFSASGGNNTVRLHKGQGRMDSGNWFTGAVSNPVRYAHELSHLMGLLDEYVDTTAVNRRTATSPGVHTDHSIMGDYPNEGVAAAEVKLRHGQKVADEAGRALSPRRVLTASFTGQAQGERLVRWRGIRDAAAPGTPERTQAAAEVTAIEADMLIPQLSATAGVPYTPTP</sequence>
<dbReference type="EMBL" id="JAPCID010000037">
    <property type="protein sequence ID" value="MDA0140296.1"/>
    <property type="molecule type" value="Genomic_DNA"/>
</dbReference>
<keyword evidence="3" id="KW-1185">Reference proteome</keyword>
<evidence type="ECO:0000313" key="3">
    <source>
        <dbReference type="Proteomes" id="UP001147700"/>
    </source>
</evidence>
<evidence type="ECO:0000313" key="2">
    <source>
        <dbReference type="EMBL" id="MDA0140296.1"/>
    </source>
</evidence>
<protein>
    <submittedName>
        <fullName evidence="2">Uncharacterized protein</fullName>
    </submittedName>
</protein>
<proteinExistence type="predicted"/>
<evidence type="ECO:0000256" key="1">
    <source>
        <dbReference type="SAM" id="MobiDB-lite"/>
    </source>
</evidence>
<dbReference type="Proteomes" id="UP001147700">
    <property type="component" value="Unassembled WGS sequence"/>
</dbReference>